<name>A0ABQ8SY26_PERAM</name>
<evidence type="ECO:0000259" key="1">
    <source>
        <dbReference type="PROSITE" id="PS50878"/>
    </source>
</evidence>
<gene>
    <name evidence="2" type="ORF">ANN_14862</name>
</gene>
<dbReference type="InterPro" id="IPR000477">
    <property type="entry name" value="RT_dom"/>
</dbReference>
<proteinExistence type="predicted"/>
<dbReference type="CDD" id="cd01650">
    <property type="entry name" value="RT_nLTR_like"/>
    <property type="match status" value="1"/>
</dbReference>
<accession>A0ABQ8SY26</accession>
<dbReference type="Proteomes" id="UP001148838">
    <property type="component" value="Unassembled WGS sequence"/>
</dbReference>
<sequence>MFATTYFCDKLFSTIKIVKTKFRSRLTDKYFRDQVRLTSFASHFPRLRITYIDLEIVAAYTASCAHSDPHSCATPYHAIGLLTGEIRNTLEQNCWKNRCCHGDRKLVQDAGAKAIEISRKMIVFKHPDKLIFNPFRDFRSEGPISQIQISSSKRLGPLEFNKMRKRYWSSRDIRLSPPPPVYKCELKTNVITSVYPQLWKTALVRPLPKVNSPTSAKDYRPISILPVLSKALERIIHKQLSDYLIEFNLLDPLQSGFRNGHSTSTALLNVTEDIRAAMDKRQATVLVLLDYSKAFDSVDFDLLLTKLQTLHLSDSAITWMYSYLTGRQQRVISNNRFSSWRTVDTGVPQGSVLGPLLFSIYINGISNSFKHCRYQIYADDVQLYISARPDALNDSINSLNEDLDSISSWSQQFGLNLNACKSQAILFANRRLIPEVNDLNIPPVKLNKRIIPFSSTVKNLGVHFESNLNWDTHIKYTCKKAFSILHSLKRLYHYPSKLKQTLVQTLILPHFDYCDVLFSDLRIDSAQKLQRVHNACVRFICNVRYYDHISPSFKKLSWLRLHERRNLHSLSLLYRIMHSSFPIIYSLDFILSRYHNINTRSQRDNTLEIPLHASSLYSSSFTVATSRHWNSLPPEVKGCRTLNSFKSKLENYLMTSCQTNLLL</sequence>
<protein>
    <recommendedName>
        <fullName evidence="1">Reverse transcriptase domain-containing protein</fullName>
    </recommendedName>
</protein>
<dbReference type="InterPro" id="IPR043502">
    <property type="entry name" value="DNA/RNA_pol_sf"/>
</dbReference>
<comment type="caution">
    <text evidence="2">The sequence shown here is derived from an EMBL/GenBank/DDBJ whole genome shotgun (WGS) entry which is preliminary data.</text>
</comment>
<dbReference type="SUPFAM" id="SSF56672">
    <property type="entry name" value="DNA/RNA polymerases"/>
    <property type="match status" value="1"/>
</dbReference>
<dbReference type="EMBL" id="JAJSOF020000019">
    <property type="protein sequence ID" value="KAJ4438908.1"/>
    <property type="molecule type" value="Genomic_DNA"/>
</dbReference>
<dbReference type="Pfam" id="PF00078">
    <property type="entry name" value="RVT_1"/>
    <property type="match status" value="1"/>
</dbReference>
<dbReference type="PANTHER" id="PTHR33332">
    <property type="entry name" value="REVERSE TRANSCRIPTASE DOMAIN-CONTAINING PROTEIN"/>
    <property type="match status" value="1"/>
</dbReference>
<reference evidence="2 3" key="1">
    <citation type="journal article" date="2022" name="Allergy">
        <title>Genome assembly and annotation of Periplaneta americana reveal a comprehensive cockroach allergen profile.</title>
        <authorList>
            <person name="Wang L."/>
            <person name="Xiong Q."/>
            <person name="Saelim N."/>
            <person name="Wang L."/>
            <person name="Nong W."/>
            <person name="Wan A.T."/>
            <person name="Shi M."/>
            <person name="Liu X."/>
            <person name="Cao Q."/>
            <person name="Hui J.H.L."/>
            <person name="Sookrung N."/>
            <person name="Leung T.F."/>
            <person name="Tungtrongchitr A."/>
            <person name="Tsui S.K.W."/>
        </authorList>
    </citation>
    <scope>NUCLEOTIDE SEQUENCE [LARGE SCALE GENOMIC DNA]</scope>
    <source>
        <strain evidence="2">PWHHKU_190912</strain>
    </source>
</reference>
<dbReference type="PROSITE" id="PS50878">
    <property type="entry name" value="RT_POL"/>
    <property type="match status" value="1"/>
</dbReference>
<evidence type="ECO:0000313" key="3">
    <source>
        <dbReference type="Proteomes" id="UP001148838"/>
    </source>
</evidence>
<keyword evidence="3" id="KW-1185">Reference proteome</keyword>
<feature type="domain" description="Reverse transcriptase" evidence="1">
    <location>
        <begin position="188"/>
        <end position="464"/>
    </location>
</feature>
<organism evidence="2 3">
    <name type="scientific">Periplaneta americana</name>
    <name type="common">American cockroach</name>
    <name type="synonym">Blatta americana</name>
    <dbReference type="NCBI Taxonomy" id="6978"/>
    <lineage>
        <taxon>Eukaryota</taxon>
        <taxon>Metazoa</taxon>
        <taxon>Ecdysozoa</taxon>
        <taxon>Arthropoda</taxon>
        <taxon>Hexapoda</taxon>
        <taxon>Insecta</taxon>
        <taxon>Pterygota</taxon>
        <taxon>Neoptera</taxon>
        <taxon>Polyneoptera</taxon>
        <taxon>Dictyoptera</taxon>
        <taxon>Blattodea</taxon>
        <taxon>Blattoidea</taxon>
        <taxon>Blattidae</taxon>
        <taxon>Blattinae</taxon>
        <taxon>Periplaneta</taxon>
    </lineage>
</organism>
<evidence type="ECO:0000313" key="2">
    <source>
        <dbReference type="EMBL" id="KAJ4438908.1"/>
    </source>
</evidence>